<comment type="caution">
    <text evidence="1">The sequence shown here is derived from an EMBL/GenBank/DDBJ whole genome shotgun (WGS) entry which is preliminary data.</text>
</comment>
<protein>
    <submittedName>
        <fullName evidence="1">Uncharacterized protein</fullName>
    </submittedName>
</protein>
<organism evidence="1 2">
    <name type="scientific">Portunus trituberculatus</name>
    <name type="common">Swimming crab</name>
    <name type="synonym">Neptunus trituberculatus</name>
    <dbReference type="NCBI Taxonomy" id="210409"/>
    <lineage>
        <taxon>Eukaryota</taxon>
        <taxon>Metazoa</taxon>
        <taxon>Ecdysozoa</taxon>
        <taxon>Arthropoda</taxon>
        <taxon>Crustacea</taxon>
        <taxon>Multicrustacea</taxon>
        <taxon>Malacostraca</taxon>
        <taxon>Eumalacostraca</taxon>
        <taxon>Eucarida</taxon>
        <taxon>Decapoda</taxon>
        <taxon>Pleocyemata</taxon>
        <taxon>Brachyura</taxon>
        <taxon>Eubrachyura</taxon>
        <taxon>Portunoidea</taxon>
        <taxon>Portunidae</taxon>
        <taxon>Portuninae</taxon>
        <taxon>Portunus</taxon>
    </lineage>
</organism>
<evidence type="ECO:0000313" key="1">
    <source>
        <dbReference type="EMBL" id="MPC72708.1"/>
    </source>
</evidence>
<keyword evidence="2" id="KW-1185">Reference proteome</keyword>
<dbReference type="EMBL" id="VSRR010035262">
    <property type="protein sequence ID" value="MPC72708.1"/>
    <property type="molecule type" value="Genomic_DNA"/>
</dbReference>
<name>A0A5B7HVG9_PORTR</name>
<reference evidence="1 2" key="1">
    <citation type="submission" date="2019-05" db="EMBL/GenBank/DDBJ databases">
        <title>Another draft genome of Portunus trituberculatus and its Hox gene families provides insights of decapod evolution.</title>
        <authorList>
            <person name="Jeong J.-H."/>
            <person name="Song I."/>
            <person name="Kim S."/>
            <person name="Choi T."/>
            <person name="Kim D."/>
            <person name="Ryu S."/>
            <person name="Kim W."/>
        </authorList>
    </citation>
    <scope>NUCLEOTIDE SEQUENCE [LARGE SCALE GENOMIC DNA]</scope>
    <source>
        <tissue evidence="1">Muscle</tissue>
    </source>
</reference>
<accession>A0A5B7HVG9</accession>
<proteinExistence type="predicted"/>
<gene>
    <name evidence="1" type="ORF">E2C01_067020</name>
</gene>
<dbReference type="Proteomes" id="UP000324222">
    <property type="component" value="Unassembled WGS sequence"/>
</dbReference>
<sequence length="8" mass="773">MVAAPSTP</sequence>
<evidence type="ECO:0000313" key="2">
    <source>
        <dbReference type="Proteomes" id="UP000324222"/>
    </source>
</evidence>